<dbReference type="Proteomes" id="UP001497680">
    <property type="component" value="Unassembled WGS sequence"/>
</dbReference>
<evidence type="ECO:0000313" key="1">
    <source>
        <dbReference type="EMBL" id="KAI6092853.1"/>
    </source>
</evidence>
<gene>
    <name evidence="1" type="ORF">F4821DRAFT_223422</name>
</gene>
<proteinExistence type="predicted"/>
<keyword evidence="2" id="KW-1185">Reference proteome</keyword>
<protein>
    <submittedName>
        <fullName evidence="1">Uncharacterized protein</fullName>
    </submittedName>
</protein>
<name>A0ACC0DJW0_9PEZI</name>
<organism evidence="1 2">
    <name type="scientific">Hypoxylon rubiginosum</name>
    <dbReference type="NCBI Taxonomy" id="110542"/>
    <lineage>
        <taxon>Eukaryota</taxon>
        <taxon>Fungi</taxon>
        <taxon>Dikarya</taxon>
        <taxon>Ascomycota</taxon>
        <taxon>Pezizomycotina</taxon>
        <taxon>Sordariomycetes</taxon>
        <taxon>Xylariomycetidae</taxon>
        <taxon>Xylariales</taxon>
        <taxon>Hypoxylaceae</taxon>
        <taxon>Hypoxylon</taxon>
    </lineage>
</organism>
<dbReference type="EMBL" id="MU394282">
    <property type="protein sequence ID" value="KAI6092853.1"/>
    <property type="molecule type" value="Genomic_DNA"/>
</dbReference>
<comment type="caution">
    <text evidence="1">The sequence shown here is derived from an EMBL/GenBank/DDBJ whole genome shotgun (WGS) entry which is preliminary data.</text>
</comment>
<evidence type="ECO:0000313" key="2">
    <source>
        <dbReference type="Proteomes" id="UP001497680"/>
    </source>
</evidence>
<reference evidence="1 2" key="1">
    <citation type="journal article" date="2022" name="New Phytol.">
        <title>Ecological generalism drives hyperdiversity of secondary metabolite gene clusters in xylarialean endophytes.</title>
        <authorList>
            <person name="Franco M.E.E."/>
            <person name="Wisecaver J.H."/>
            <person name="Arnold A.E."/>
            <person name="Ju Y.M."/>
            <person name="Slot J.C."/>
            <person name="Ahrendt S."/>
            <person name="Moore L.P."/>
            <person name="Eastman K.E."/>
            <person name="Scott K."/>
            <person name="Konkel Z."/>
            <person name="Mondo S.J."/>
            <person name="Kuo A."/>
            <person name="Hayes R.D."/>
            <person name="Haridas S."/>
            <person name="Andreopoulos B."/>
            <person name="Riley R."/>
            <person name="LaButti K."/>
            <person name="Pangilinan J."/>
            <person name="Lipzen A."/>
            <person name="Amirebrahimi M."/>
            <person name="Yan J."/>
            <person name="Adam C."/>
            <person name="Keymanesh K."/>
            <person name="Ng V."/>
            <person name="Louie K."/>
            <person name="Northen T."/>
            <person name="Drula E."/>
            <person name="Henrissat B."/>
            <person name="Hsieh H.M."/>
            <person name="Youens-Clark K."/>
            <person name="Lutzoni F."/>
            <person name="Miadlikowska J."/>
            <person name="Eastwood D.C."/>
            <person name="Hamelin R.C."/>
            <person name="Grigoriev I.V."/>
            <person name="U'Ren J.M."/>
        </authorList>
    </citation>
    <scope>NUCLEOTIDE SEQUENCE [LARGE SCALE GENOMIC DNA]</scope>
    <source>
        <strain evidence="1 2">ER1909</strain>
    </source>
</reference>
<accession>A0ACC0DJW0</accession>
<sequence length="329" mass="38235">MEAALSIPELLEAILLHLDMATLLVSATRVSKAWQTVINTSISIQRALYFEPIPTDAQSYDQKVFPKPCVYSASARETRYPIINPLLKKRFGHCFFDTGEFYGYIFRANSFYSMPWRPNSSRNSQAMTVDDLRPAFPGGPQTAEMTPKELDEIQIACEKFTRKGASWRKMLVSQPPPPHLGYLFMDEDFDSGHFYGPHWVWTTLVSPTAHSQSPGLRMGMLYDVVQYRAGHHEYTSMWFRVVWNQAREPYNTLSSQAKCRELLQQTNVVVEFYHVDDEVFRGHHYEPPDVAAFDQRFRSEDYQHIDIQAHEKTWNGSEMPWLDREFSVR</sequence>